<feature type="transmembrane region" description="Helical" evidence="6">
    <location>
        <begin position="355"/>
        <end position="373"/>
    </location>
</feature>
<evidence type="ECO:0000256" key="4">
    <source>
        <dbReference type="ARBA" id="ARBA00022989"/>
    </source>
</evidence>
<keyword evidence="3 6" id="KW-0812">Transmembrane</keyword>
<feature type="transmembrane region" description="Helical" evidence="6">
    <location>
        <begin position="7"/>
        <end position="33"/>
    </location>
</feature>
<organism evidence="7 8">
    <name type="scientific">Candidatus Akkermansia intestinigallinarum</name>
    <dbReference type="NCBI Taxonomy" id="2838431"/>
    <lineage>
        <taxon>Bacteria</taxon>
        <taxon>Pseudomonadati</taxon>
        <taxon>Verrucomicrobiota</taxon>
        <taxon>Verrucomicrobiia</taxon>
        <taxon>Verrucomicrobiales</taxon>
        <taxon>Akkermansiaceae</taxon>
        <taxon>Akkermansia</taxon>
    </lineage>
</organism>
<dbReference type="InterPro" id="IPR005495">
    <property type="entry name" value="LptG/LptF_permease"/>
</dbReference>
<dbReference type="GO" id="GO:0015920">
    <property type="term" value="P:lipopolysaccharide transport"/>
    <property type="evidence" value="ECO:0007669"/>
    <property type="project" value="TreeGrafter"/>
</dbReference>
<comment type="caution">
    <text evidence="7">The sequence shown here is derived from an EMBL/GenBank/DDBJ whole genome shotgun (WGS) entry which is preliminary data.</text>
</comment>
<evidence type="ECO:0000313" key="8">
    <source>
        <dbReference type="Proteomes" id="UP000823964"/>
    </source>
</evidence>
<evidence type="ECO:0000313" key="7">
    <source>
        <dbReference type="EMBL" id="HIX19637.1"/>
    </source>
</evidence>
<evidence type="ECO:0000256" key="5">
    <source>
        <dbReference type="ARBA" id="ARBA00023136"/>
    </source>
</evidence>
<feature type="transmembrane region" description="Helical" evidence="6">
    <location>
        <begin position="328"/>
        <end position="348"/>
    </location>
</feature>
<reference evidence="7" key="1">
    <citation type="journal article" date="2021" name="PeerJ">
        <title>Extensive microbial diversity within the chicken gut microbiome revealed by metagenomics and culture.</title>
        <authorList>
            <person name="Gilroy R."/>
            <person name="Ravi A."/>
            <person name="Getino M."/>
            <person name="Pursley I."/>
            <person name="Horton D.L."/>
            <person name="Alikhan N.F."/>
            <person name="Baker D."/>
            <person name="Gharbi K."/>
            <person name="Hall N."/>
            <person name="Watson M."/>
            <person name="Adriaenssens E.M."/>
            <person name="Foster-Nyarko E."/>
            <person name="Jarju S."/>
            <person name="Secka A."/>
            <person name="Antonio M."/>
            <person name="Oren A."/>
            <person name="Chaudhuri R.R."/>
            <person name="La Ragione R."/>
            <person name="Hildebrand F."/>
            <person name="Pallen M.J."/>
        </authorList>
    </citation>
    <scope>NUCLEOTIDE SEQUENCE</scope>
    <source>
        <strain evidence="7">14975</strain>
    </source>
</reference>
<evidence type="ECO:0000256" key="3">
    <source>
        <dbReference type="ARBA" id="ARBA00022692"/>
    </source>
</evidence>
<keyword evidence="2" id="KW-1003">Cell membrane</keyword>
<keyword evidence="4 6" id="KW-1133">Transmembrane helix</keyword>
<dbReference type="PANTHER" id="PTHR33529">
    <property type="entry name" value="SLR0882 PROTEIN-RELATED"/>
    <property type="match status" value="1"/>
</dbReference>
<dbReference type="Pfam" id="PF03739">
    <property type="entry name" value="LptF_LptG"/>
    <property type="match status" value="1"/>
</dbReference>
<feature type="transmembrane region" description="Helical" evidence="6">
    <location>
        <begin position="53"/>
        <end position="79"/>
    </location>
</feature>
<keyword evidence="5 6" id="KW-0472">Membrane</keyword>
<dbReference type="AlphaFoldDB" id="A0A9D1VAM9"/>
<dbReference type="EMBL" id="DXFQ01000056">
    <property type="protein sequence ID" value="HIX19637.1"/>
    <property type="molecule type" value="Genomic_DNA"/>
</dbReference>
<dbReference type="Proteomes" id="UP000823964">
    <property type="component" value="Unassembled WGS sequence"/>
</dbReference>
<feature type="transmembrane region" description="Helical" evidence="6">
    <location>
        <begin position="385"/>
        <end position="402"/>
    </location>
</feature>
<evidence type="ECO:0000256" key="6">
    <source>
        <dbReference type="SAM" id="Phobius"/>
    </source>
</evidence>
<comment type="subcellular location">
    <subcellularLocation>
        <location evidence="1">Cell membrane</location>
        <topology evidence="1">Multi-pass membrane protein</topology>
    </subcellularLocation>
</comment>
<evidence type="ECO:0000256" key="1">
    <source>
        <dbReference type="ARBA" id="ARBA00004651"/>
    </source>
</evidence>
<gene>
    <name evidence="7" type="ORF">H9862_03430</name>
</gene>
<sequence>MKTLDRYILFQLITVTALGVLSLTLLMLLGQLFKELHSLLVESGAPPSIVVDFILQVIPFSLTFTVPWGFLTAVLLVYGRLAADNELTSMRMAGLSLWRLSAPAIGLAIVLSGLCYYINIEIAPKGKQAMSELVMRAATDNPRNLLNASQDATRIDKTQLYIEKRSGDDILGLHVYPVDDSGTPSPTMGNFDAMHAEKARIGTFDEQQRILSLELSHCTIEAHEKDATHLVMVESMPMRIHIPLRTHRKLKPNRFTNSEIADVLTHTERVAPIDLAAMKGYSTAAGRQEAFPCASFLWATALSDAEYYQRGMNQKNISAFKTEGVQRASFACACLVFALIGVPLAITARRRDTSTGFFLGIMVAALYFMALVLCELSRKSSGITPYIVLWLPNVIGIAFAIWQHRRAKYRG</sequence>
<dbReference type="PANTHER" id="PTHR33529:SF6">
    <property type="entry name" value="YJGP_YJGQ FAMILY PERMEASE"/>
    <property type="match status" value="1"/>
</dbReference>
<proteinExistence type="predicted"/>
<dbReference type="GO" id="GO:0043190">
    <property type="term" value="C:ATP-binding cassette (ABC) transporter complex"/>
    <property type="evidence" value="ECO:0007669"/>
    <property type="project" value="TreeGrafter"/>
</dbReference>
<name>A0A9D1VAM9_9BACT</name>
<reference evidence="7" key="2">
    <citation type="submission" date="2021-04" db="EMBL/GenBank/DDBJ databases">
        <authorList>
            <person name="Gilroy R."/>
        </authorList>
    </citation>
    <scope>NUCLEOTIDE SEQUENCE</scope>
    <source>
        <strain evidence="7">14975</strain>
    </source>
</reference>
<feature type="transmembrane region" description="Helical" evidence="6">
    <location>
        <begin position="100"/>
        <end position="119"/>
    </location>
</feature>
<accession>A0A9D1VAM9</accession>
<protein>
    <submittedName>
        <fullName evidence="7">LptF/LptG family permease</fullName>
    </submittedName>
</protein>
<evidence type="ECO:0000256" key="2">
    <source>
        <dbReference type="ARBA" id="ARBA00022475"/>
    </source>
</evidence>